<dbReference type="OrthoDB" id="9828747at2"/>
<sequence>MKKIFDRSLFLLLTLSFLSCKESTTKENRSNGDQKIELMADGIKKTLDPAPLITTAYTNSHFMLSYLSEKDDIQFTISAYMQDLKPGSYQVYDCKSASECDDEKVPDNNQIALYGPYPKNPPPPVNLSRVAYYAPRLGLKPLTLVITSITDEQQLGNPFKTKRIKGQFNGSLAHVERQQGGYDYYVVGKTTPIDGNFEMFCTIHPN</sequence>
<name>A0A4V4H0X7_9BACT</name>
<evidence type="ECO:0000313" key="1">
    <source>
        <dbReference type="EMBL" id="THU38286.1"/>
    </source>
</evidence>
<gene>
    <name evidence="1" type="ORF">FAM09_16555</name>
</gene>
<reference evidence="1 2" key="1">
    <citation type="submission" date="2019-04" db="EMBL/GenBank/DDBJ databases">
        <title>Niastella caeni sp. nov., isolated from activated sludge.</title>
        <authorList>
            <person name="Sheng M."/>
        </authorList>
    </citation>
    <scope>NUCLEOTIDE SEQUENCE [LARGE SCALE GENOMIC DNA]</scope>
    <source>
        <strain evidence="1 2">HX-2-15</strain>
    </source>
</reference>
<organism evidence="1 2">
    <name type="scientific">Niastella caeni</name>
    <dbReference type="NCBI Taxonomy" id="2569763"/>
    <lineage>
        <taxon>Bacteria</taxon>
        <taxon>Pseudomonadati</taxon>
        <taxon>Bacteroidota</taxon>
        <taxon>Chitinophagia</taxon>
        <taxon>Chitinophagales</taxon>
        <taxon>Chitinophagaceae</taxon>
        <taxon>Niastella</taxon>
    </lineage>
</organism>
<comment type="caution">
    <text evidence="1">The sequence shown here is derived from an EMBL/GenBank/DDBJ whole genome shotgun (WGS) entry which is preliminary data.</text>
</comment>
<keyword evidence="2" id="KW-1185">Reference proteome</keyword>
<dbReference type="Proteomes" id="UP000306918">
    <property type="component" value="Unassembled WGS sequence"/>
</dbReference>
<accession>A0A4V4H0X7</accession>
<dbReference type="EMBL" id="STFF01000004">
    <property type="protein sequence ID" value="THU38286.1"/>
    <property type="molecule type" value="Genomic_DNA"/>
</dbReference>
<dbReference type="RefSeq" id="WP_136578241.1">
    <property type="nucleotide sequence ID" value="NZ_STFF01000004.1"/>
</dbReference>
<proteinExistence type="predicted"/>
<protein>
    <recommendedName>
        <fullName evidence="3">Lipoprotein</fullName>
    </recommendedName>
</protein>
<evidence type="ECO:0000313" key="2">
    <source>
        <dbReference type="Proteomes" id="UP000306918"/>
    </source>
</evidence>
<dbReference type="PROSITE" id="PS51257">
    <property type="entry name" value="PROKAR_LIPOPROTEIN"/>
    <property type="match status" value="1"/>
</dbReference>
<evidence type="ECO:0008006" key="3">
    <source>
        <dbReference type="Google" id="ProtNLM"/>
    </source>
</evidence>
<dbReference type="AlphaFoldDB" id="A0A4V4H0X7"/>